<gene>
    <name evidence="2" type="ORF">PSTT_00304</name>
</gene>
<comment type="caution">
    <text evidence="2">The sequence shown here is derived from an EMBL/GenBank/DDBJ whole genome shotgun (WGS) entry which is preliminary data.</text>
</comment>
<evidence type="ECO:0000313" key="3">
    <source>
        <dbReference type="Proteomes" id="UP000239156"/>
    </source>
</evidence>
<feature type="compositionally biased region" description="Polar residues" evidence="1">
    <location>
        <begin position="180"/>
        <end position="193"/>
    </location>
</feature>
<organism evidence="2 3">
    <name type="scientific">Puccinia striiformis</name>
    <dbReference type="NCBI Taxonomy" id="27350"/>
    <lineage>
        <taxon>Eukaryota</taxon>
        <taxon>Fungi</taxon>
        <taxon>Dikarya</taxon>
        <taxon>Basidiomycota</taxon>
        <taxon>Pucciniomycotina</taxon>
        <taxon>Pucciniomycetes</taxon>
        <taxon>Pucciniales</taxon>
        <taxon>Pucciniaceae</taxon>
        <taxon>Puccinia</taxon>
    </lineage>
</organism>
<dbReference type="EMBL" id="PKSL01000002">
    <property type="protein sequence ID" value="POW17590.1"/>
    <property type="molecule type" value="Genomic_DNA"/>
</dbReference>
<keyword evidence="3" id="KW-1185">Reference proteome</keyword>
<evidence type="ECO:0000256" key="1">
    <source>
        <dbReference type="SAM" id="MobiDB-lite"/>
    </source>
</evidence>
<accession>A0A2S4W748</accession>
<dbReference type="VEuPathDB" id="FungiDB:PSHT_07038"/>
<proteinExistence type="predicted"/>
<evidence type="ECO:0000313" key="2">
    <source>
        <dbReference type="EMBL" id="POW17590.1"/>
    </source>
</evidence>
<protein>
    <submittedName>
        <fullName evidence="2">Uncharacterized protein</fullName>
    </submittedName>
</protein>
<dbReference type="Proteomes" id="UP000239156">
    <property type="component" value="Unassembled WGS sequence"/>
</dbReference>
<feature type="non-terminal residue" evidence="2">
    <location>
        <position position="278"/>
    </location>
</feature>
<dbReference type="VEuPathDB" id="FungiDB:PSTT_00304"/>
<reference evidence="2" key="1">
    <citation type="submission" date="2017-12" db="EMBL/GenBank/DDBJ databases">
        <title>Gene loss provides genomic basis for host adaptation in cereal stripe rust fungi.</title>
        <authorList>
            <person name="Xia C."/>
        </authorList>
    </citation>
    <scope>NUCLEOTIDE SEQUENCE [LARGE SCALE GENOMIC DNA]</scope>
    <source>
        <strain evidence="2">93-210</strain>
    </source>
</reference>
<feature type="region of interest" description="Disordered" evidence="1">
    <location>
        <begin position="180"/>
        <end position="217"/>
    </location>
</feature>
<dbReference type="AlphaFoldDB" id="A0A2S4W748"/>
<sequence length="278" mass="30936">MCGAETFFSGRDPAGWDDSLICCCLICAWNRQHPLKNLDSCNSILSSLYCNHFKNDHPSWQTHSKDLTAISRFSIASSSHKIKFTSTLTWLILAASYRKKCLVARCVPLTNVLYVMRTLIEAEMNFTYLVLLIRATGFTCPAFRLGLMNSAHKIINRPAPSAAQDSPSLTALAGRKSCRGSTTARLPRTTRQGLQIFEPPDSTSQRSHRLPSNCPANHSGCASSARYKAIHLRKLKSSLNTATKPCFANRQVARFADYRLPPSPRHCDKTQETPISKT</sequence>
<name>A0A2S4W748_9BASI</name>